<keyword evidence="6" id="KW-1185">Reference proteome</keyword>
<dbReference type="RefSeq" id="WP_068748319.1">
    <property type="nucleotide sequence ID" value="NZ_LOHZ01000027.1"/>
</dbReference>
<comment type="similarity">
    <text evidence="1">Belongs to the proline racemase family.</text>
</comment>
<dbReference type="FunFam" id="3.10.310.10:FF:000005">
    <property type="entry name" value="Proline racemase"/>
    <property type="match status" value="1"/>
</dbReference>
<dbReference type="SUPFAM" id="SSF54506">
    <property type="entry name" value="Diaminopimelate epimerase-like"/>
    <property type="match status" value="1"/>
</dbReference>
<gene>
    <name evidence="5" type="ORF">ATZ99_11960</name>
</gene>
<organism evidence="5 6">
    <name type="scientific">Thermovenabulum gondwanense</name>
    <dbReference type="NCBI Taxonomy" id="520767"/>
    <lineage>
        <taxon>Bacteria</taxon>
        <taxon>Bacillati</taxon>
        <taxon>Bacillota</taxon>
        <taxon>Clostridia</taxon>
        <taxon>Thermosediminibacterales</taxon>
        <taxon>Thermosediminibacteraceae</taxon>
        <taxon>Thermovenabulum</taxon>
    </lineage>
</organism>
<dbReference type="Gene3D" id="3.10.310.10">
    <property type="entry name" value="Diaminopimelate Epimerase, Chain A, domain 1"/>
    <property type="match status" value="2"/>
</dbReference>
<dbReference type="InterPro" id="IPR008794">
    <property type="entry name" value="Pro_racemase_fam"/>
</dbReference>
<evidence type="ECO:0000313" key="6">
    <source>
        <dbReference type="Proteomes" id="UP000075737"/>
    </source>
</evidence>
<protein>
    <recommendedName>
        <fullName evidence="4">Proline racemase</fullName>
        <ecNumber evidence="3">5.1.1.4</ecNumber>
    </recommendedName>
</protein>
<dbReference type="EC" id="5.1.1.4" evidence="3"/>
<evidence type="ECO:0000256" key="4">
    <source>
        <dbReference type="ARBA" id="ARBA00069700"/>
    </source>
</evidence>
<dbReference type="GO" id="GO:0047580">
    <property type="term" value="F:4-hydroxyproline epimerase activity"/>
    <property type="evidence" value="ECO:0007669"/>
    <property type="project" value="TreeGrafter"/>
</dbReference>
<evidence type="ECO:0000256" key="2">
    <source>
        <dbReference type="ARBA" id="ARBA00052373"/>
    </source>
</evidence>
<name>A0A161QBS9_9FIRM</name>
<dbReference type="Proteomes" id="UP000075737">
    <property type="component" value="Unassembled WGS sequence"/>
</dbReference>
<keyword evidence="5" id="KW-0413">Isomerase</keyword>
<evidence type="ECO:0000313" key="5">
    <source>
        <dbReference type="EMBL" id="KYO66568.1"/>
    </source>
</evidence>
<dbReference type="NCBIfam" id="NF010576">
    <property type="entry name" value="PRK13969.1"/>
    <property type="match status" value="1"/>
</dbReference>
<dbReference type="STRING" id="520767.ATZ99_11960"/>
<dbReference type="OrthoDB" id="181267at2"/>
<dbReference type="EMBL" id="LOHZ01000027">
    <property type="protein sequence ID" value="KYO66568.1"/>
    <property type="molecule type" value="Genomic_DNA"/>
</dbReference>
<proteinExistence type="inferred from homology"/>
<dbReference type="SFLD" id="SFLDS00028">
    <property type="entry name" value="Proline_Racemase"/>
    <property type="match status" value="1"/>
</dbReference>
<sequence>MRFEKMIYAVDSHTMGEPTRVVIGGIPAIPGKTMAEKKEYLEKNMDHIRRALMHEPRGHRDMFGSIITSPVNPEADFGIIFMDGGGYLNMCGHGSIGAVTVAIETGMVKPVEPVTYVKLDTPAGLVEARAKVENNVVKSVTVRNVPAFLYKSDVEIDVAGIGKIKADISFGGSFFAIVDAKQLNIKVKPENVDEIIKIGMSIKKAANEQISVQHPEKEHIKTIDLVEIYDETDNPDAHLRNVVIFGDGQADRSPCGTGTSAKMATLFAKGKLSLNQPFYYESIIGTIFKGELVAETNVGPYKAVIPEITGNAFITGFNQMVIDPEDPVKYGFLLGSSASGDCCKIVK</sequence>
<evidence type="ECO:0000256" key="1">
    <source>
        <dbReference type="ARBA" id="ARBA00007529"/>
    </source>
</evidence>
<dbReference type="PANTHER" id="PTHR33442:SF5">
    <property type="entry name" value="BIFUNCTIONAL TRANS-3-HYDROXY-L-PROLINE DEHYDRATASE_2-EPIMERASE"/>
    <property type="match status" value="1"/>
</dbReference>
<reference evidence="5 6" key="1">
    <citation type="submission" date="2015-12" db="EMBL/GenBank/DDBJ databases">
        <title>Draft genome of Thermovenabulum gondwanense isolated from a red thermophilic microbial mat colonisisng an outflow channel of a bore well.</title>
        <authorList>
            <person name="Patel B.K."/>
        </authorList>
    </citation>
    <scope>NUCLEOTIDE SEQUENCE [LARGE SCALE GENOMIC DNA]</scope>
    <source>
        <strain evidence="5 6">R270</strain>
    </source>
</reference>
<dbReference type="PIRSF" id="PIRSF029792">
    <property type="entry name" value="Pro_racemase"/>
    <property type="match status" value="1"/>
</dbReference>
<dbReference type="AlphaFoldDB" id="A0A161QBS9"/>
<dbReference type="PATRIC" id="fig|520767.4.peg.1300"/>
<dbReference type="Pfam" id="PF05544">
    <property type="entry name" value="Pro_racemase"/>
    <property type="match status" value="1"/>
</dbReference>
<evidence type="ECO:0000256" key="3">
    <source>
        <dbReference type="ARBA" id="ARBA00067038"/>
    </source>
</evidence>
<comment type="catalytic activity">
    <reaction evidence="2">
        <text>L-proline = D-proline</text>
        <dbReference type="Rhea" id="RHEA:10680"/>
        <dbReference type="ChEBI" id="CHEBI:57726"/>
        <dbReference type="ChEBI" id="CHEBI:60039"/>
        <dbReference type="EC" id="5.1.1.4"/>
    </reaction>
</comment>
<dbReference type="PANTHER" id="PTHR33442">
    <property type="entry name" value="TRANS-3-HYDROXY-L-PROLINE DEHYDRATASE"/>
    <property type="match status" value="1"/>
</dbReference>
<accession>A0A161QBS9</accession>
<dbReference type="GO" id="GO:0018112">
    <property type="term" value="F:proline racemase activity"/>
    <property type="evidence" value="ECO:0007669"/>
    <property type="project" value="UniProtKB-EC"/>
</dbReference>
<comment type="caution">
    <text evidence="5">The sequence shown here is derived from an EMBL/GenBank/DDBJ whole genome shotgun (WGS) entry which is preliminary data.</text>
</comment>